<dbReference type="InterPro" id="IPR015393">
    <property type="entry name" value="DUF1972"/>
</dbReference>
<name>A0A383CTS0_9ZZZZ</name>
<feature type="non-terminal residue" evidence="2">
    <location>
        <position position="239"/>
    </location>
</feature>
<gene>
    <name evidence="2" type="ORF">METZ01_LOCUS488385</name>
</gene>
<organism evidence="2">
    <name type="scientific">marine metagenome</name>
    <dbReference type="NCBI Taxonomy" id="408172"/>
    <lineage>
        <taxon>unclassified sequences</taxon>
        <taxon>metagenomes</taxon>
        <taxon>ecological metagenomes</taxon>
    </lineage>
</organism>
<reference evidence="2" key="1">
    <citation type="submission" date="2018-05" db="EMBL/GenBank/DDBJ databases">
        <authorList>
            <person name="Lanie J.A."/>
            <person name="Ng W.-L."/>
            <person name="Kazmierczak K.M."/>
            <person name="Andrzejewski T.M."/>
            <person name="Davidsen T.M."/>
            <person name="Wayne K.J."/>
            <person name="Tettelin H."/>
            <person name="Glass J.I."/>
            <person name="Rusch D."/>
            <person name="Podicherti R."/>
            <person name="Tsui H.-C.T."/>
            <person name="Winkler M.E."/>
        </authorList>
    </citation>
    <scope>NUCLEOTIDE SEQUENCE</scope>
</reference>
<dbReference type="EMBL" id="UINC01211579">
    <property type="protein sequence ID" value="SVE35531.1"/>
    <property type="molecule type" value="Genomic_DNA"/>
</dbReference>
<sequence>SKYCFNRKTKVIIINNQLKISIVGTNGIPSKYGGFETLVEYLVKYLSPNYDLTVFCSSKTYNIKLKEINGCKLKYINLKANGWQSVFYDFLSIYKSRNFDKVIILGASGGLFMPLLFKYRSRFILNFGGLDWQRSKWNYFTRKFLKLSEALSIKYSKYLISDNLGIQKYIKSEYGRTSYLAAYGGDHSFKVIPNKKDLRKYSFLKGDYVFTVARIQSDNNIELMLNSFNENSPMPFVFV</sequence>
<evidence type="ECO:0000313" key="2">
    <source>
        <dbReference type="EMBL" id="SVE35531.1"/>
    </source>
</evidence>
<dbReference type="AlphaFoldDB" id="A0A383CTS0"/>
<proteinExistence type="predicted"/>
<dbReference type="Gene3D" id="3.40.50.2000">
    <property type="entry name" value="Glycogen Phosphorylase B"/>
    <property type="match status" value="1"/>
</dbReference>
<feature type="non-terminal residue" evidence="2">
    <location>
        <position position="1"/>
    </location>
</feature>
<feature type="domain" description="DUF1972" evidence="1">
    <location>
        <begin position="20"/>
        <end position="185"/>
    </location>
</feature>
<accession>A0A383CTS0</accession>
<dbReference type="SUPFAM" id="SSF53756">
    <property type="entry name" value="UDP-Glycosyltransferase/glycogen phosphorylase"/>
    <property type="match status" value="1"/>
</dbReference>
<protein>
    <recommendedName>
        <fullName evidence="1">DUF1972 domain-containing protein</fullName>
    </recommendedName>
</protein>
<dbReference type="Pfam" id="PF09314">
    <property type="entry name" value="DUF1972"/>
    <property type="match status" value="1"/>
</dbReference>
<evidence type="ECO:0000259" key="1">
    <source>
        <dbReference type="Pfam" id="PF09314"/>
    </source>
</evidence>